<protein>
    <submittedName>
        <fullName evidence="1">Uncharacterized protein</fullName>
    </submittedName>
</protein>
<reference evidence="1 2" key="1">
    <citation type="submission" date="2012-05" db="EMBL/GenBank/DDBJ databases">
        <authorList>
            <person name="Weinstock G."/>
            <person name="Sodergren E."/>
            <person name="Lobos E.A."/>
            <person name="Fulton L."/>
            <person name="Fulton R."/>
            <person name="Courtney L."/>
            <person name="Fronick C."/>
            <person name="O'Laughlin M."/>
            <person name="Godfrey J."/>
            <person name="Wilson R.M."/>
            <person name="Miner T."/>
            <person name="Farmer C."/>
            <person name="Delehaunty K."/>
            <person name="Cordes M."/>
            <person name="Minx P."/>
            <person name="Tomlinson C."/>
            <person name="Chen J."/>
            <person name="Wollam A."/>
            <person name="Pepin K.H."/>
            <person name="Bhonagiri V."/>
            <person name="Zhang X."/>
            <person name="Suruliraj S."/>
            <person name="Warren W."/>
            <person name="Mitreva M."/>
            <person name="Mardis E.R."/>
            <person name="Wilson R.K."/>
        </authorList>
    </citation>
    <scope>NUCLEOTIDE SEQUENCE [LARGE SCALE GENOMIC DNA]</scope>
    <source>
        <strain evidence="1 2">F0235</strain>
    </source>
</reference>
<dbReference type="HOGENOM" id="CLU_2478039_0_0_11"/>
<proteinExistence type="predicted"/>
<gene>
    <name evidence="1" type="ORF">HMPREF9997_00621</name>
</gene>
<comment type="caution">
    <text evidence="1">The sequence shown here is derived from an EMBL/GenBank/DDBJ whole genome shotgun (WGS) entry which is preliminary data.</text>
</comment>
<dbReference type="Proteomes" id="UP000010445">
    <property type="component" value="Unassembled WGS sequence"/>
</dbReference>
<dbReference type="PATRIC" id="fig|1035195.3.peg.559"/>
<dbReference type="AlphaFoldDB" id="L1MKT4"/>
<dbReference type="EMBL" id="AMEM01000011">
    <property type="protein sequence ID" value="EKX91551.1"/>
    <property type="molecule type" value="Genomic_DNA"/>
</dbReference>
<evidence type="ECO:0000313" key="2">
    <source>
        <dbReference type="Proteomes" id="UP000010445"/>
    </source>
</evidence>
<keyword evidence="2" id="KW-1185">Reference proteome</keyword>
<accession>L1MKT4</accession>
<name>L1MKT4_9CORY</name>
<organism evidence="1 2">
    <name type="scientific">Corynebacterium durum F0235</name>
    <dbReference type="NCBI Taxonomy" id="1035195"/>
    <lineage>
        <taxon>Bacteria</taxon>
        <taxon>Bacillati</taxon>
        <taxon>Actinomycetota</taxon>
        <taxon>Actinomycetes</taxon>
        <taxon>Mycobacteriales</taxon>
        <taxon>Corynebacteriaceae</taxon>
        <taxon>Corynebacterium</taxon>
    </lineage>
</organism>
<dbReference type="STRING" id="1035195.HMPREF9997_00621"/>
<sequence>MSKVINWLRTDPGGTCTPLDVLPVRRRMFDVFSRDDLLTWWLIDSGLTPAQPSDVELAYLMVCEESADVNEIERFRSQRLAPLGLCA</sequence>
<evidence type="ECO:0000313" key="1">
    <source>
        <dbReference type="EMBL" id="EKX91551.1"/>
    </source>
</evidence>